<dbReference type="EMBL" id="MAQB02000001">
    <property type="protein sequence ID" value="OFJ49582.1"/>
    <property type="molecule type" value="Genomic_DNA"/>
</dbReference>
<reference evidence="1 2" key="1">
    <citation type="submission" date="2016-10" db="EMBL/GenBank/DDBJ databases">
        <title>Updated version of Genome Assembly of Janthinobacterium lividum ERGS5:01.</title>
        <authorList>
            <person name="Kumar R."/>
            <person name="Acharya V."/>
            <person name="Singh D."/>
        </authorList>
    </citation>
    <scope>NUCLEOTIDE SEQUENCE [LARGE SCALE GENOMIC DNA]</scope>
    <source>
        <strain evidence="1 2">ERGS5:01</strain>
    </source>
</reference>
<protein>
    <submittedName>
        <fullName evidence="1">Uncharacterized protein</fullName>
    </submittedName>
</protein>
<dbReference type="Proteomes" id="UP000092634">
    <property type="component" value="Unassembled WGS sequence"/>
</dbReference>
<sequence length="151" mass="16902">MFVLQYNECFWRTFMRVVSTFIPALPEKEISDRSKVLLMAFDTLVDDRNIVVGITVGKITGPTPDDAFVSEIGRRIIVRVADHHKLNYPESQVVMLAGVQTIGNAIKRVRNILRNAPDQCALLIVCADDKVYDAAFPALCVDFKSANMQAQ</sequence>
<organism evidence="1 2">
    <name type="scientific">Janthinobacterium lividum</name>
    <dbReference type="NCBI Taxonomy" id="29581"/>
    <lineage>
        <taxon>Bacteria</taxon>
        <taxon>Pseudomonadati</taxon>
        <taxon>Pseudomonadota</taxon>
        <taxon>Betaproteobacteria</taxon>
        <taxon>Burkholderiales</taxon>
        <taxon>Oxalobacteraceae</taxon>
        <taxon>Janthinobacterium</taxon>
    </lineage>
</organism>
<evidence type="ECO:0000313" key="1">
    <source>
        <dbReference type="EMBL" id="OFJ49582.1"/>
    </source>
</evidence>
<dbReference type="AlphaFoldDB" id="A0A1E8PTB5"/>
<name>A0A1E8PTB5_9BURK</name>
<evidence type="ECO:0000313" key="2">
    <source>
        <dbReference type="Proteomes" id="UP000092634"/>
    </source>
</evidence>
<accession>A0A1E8PTB5</accession>
<comment type="caution">
    <text evidence="1">The sequence shown here is derived from an EMBL/GenBank/DDBJ whole genome shotgun (WGS) entry which is preliminary data.</text>
</comment>
<proteinExistence type="predicted"/>
<gene>
    <name evidence="1" type="ORF">BA896_012615</name>
</gene>